<comment type="caution">
    <text evidence="2">The sequence shown here is derived from an EMBL/GenBank/DDBJ whole genome shotgun (WGS) entry which is preliminary data.</text>
</comment>
<name>A0ABD3LRW1_EUCGL</name>
<protein>
    <submittedName>
        <fullName evidence="2">Uncharacterized protein</fullName>
    </submittedName>
</protein>
<reference evidence="2 3" key="1">
    <citation type="submission" date="2024-11" db="EMBL/GenBank/DDBJ databases">
        <title>Chromosome-level genome assembly of Eucalyptus globulus Labill. provides insights into its genome evolution.</title>
        <authorList>
            <person name="Li X."/>
        </authorList>
    </citation>
    <scope>NUCLEOTIDE SEQUENCE [LARGE SCALE GENOMIC DNA]</scope>
    <source>
        <strain evidence="2">CL2024</strain>
        <tissue evidence="2">Fresh tender leaves</tissue>
    </source>
</reference>
<keyword evidence="3" id="KW-1185">Reference proteome</keyword>
<evidence type="ECO:0000313" key="3">
    <source>
        <dbReference type="Proteomes" id="UP001634007"/>
    </source>
</evidence>
<feature type="compositionally biased region" description="Basic and acidic residues" evidence="1">
    <location>
        <begin position="98"/>
        <end position="130"/>
    </location>
</feature>
<sequence>MLLNKAGRTESVNPEYRFGQSSGRKTTQIGAREMKLGALFGTHGYGTNLVHAKEKELMTPRETTPFSVARGRVGLFKHPSDPHRKGGRFGGKGLVAEGAEKNPRRATDGWMEGRRGELEGRNVDGPGERKQIRRPSKRPIEGTGPGHGTRVQETGHNISKMSCSNGLL</sequence>
<accession>A0ABD3LRW1</accession>
<feature type="region of interest" description="Disordered" evidence="1">
    <location>
        <begin position="1"/>
        <end position="27"/>
    </location>
</feature>
<dbReference type="AlphaFoldDB" id="A0ABD3LRW1"/>
<proteinExistence type="predicted"/>
<organism evidence="2 3">
    <name type="scientific">Eucalyptus globulus</name>
    <name type="common">Tasmanian blue gum</name>
    <dbReference type="NCBI Taxonomy" id="34317"/>
    <lineage>
        <taxon>Eukaryota</taxon>
        <taxon>Viridiplantae</taxon>
        <taxon>Streptophyta</taxon>
        <taxon>Embryophyta</taxon>
        <taxon>Tracheophyta</taxon>
        <taxon>Spermatophyta</taxon>
        <taxon>Magnoliopsida</taxon>
        <taxon>eudicotyledons</taxon>
        <taxon>Gunneridae</taxon>
        <taxon>Pentapetalae</taxon>
        <taxon>rosids</taxon>
        <taxon>malvids</taxon>
        <taxon>Myrtales</taxon>
        <taxon>Myrtaceae</taxon>
        <taxon>Myrtoideae</taxon>
        <taxon>Eucalypteae</taxon>
        <taxon>Eucalyptus</taxon>
    </lineage>
</organism>
<gene>
    <name evidence="2" type="ORF">ACJRO7_001381</name>
</gene>
<dbReference type="EMBL" id="JBJKBG010000001">
    <property type="protein sequence ID" value="KAL3754122.1"/>
    <property type="molecule type" value="Genomic_DNA"/>
</dbReference>
<dbReference type="Proteomes" id="UP001634007">
    <property type="component" value="Unassembled WGS sequence"/>
</dbReference>
<feature type="region of interest" description="Disordered" evidence="1">
    <location>
        <begin position="63"/>
        <end position="168"/>
    </location>
</feature>
<feature type="compositionally biased region" description="Polar residues" evidence="1">
    <location>
        <begin position="151"/>
        <end position="168"/>
    </location>
</feature>
<evidence type="ECO:0000313" key="2">
    <source>
        <dbReference type="EMBL" id="KAL3754122.1"/>
    </source>
</evidence>
<evidence type="ECO:0000256" key="1">
    <source>
        <dbReference type="SAM" id="MobiDB-lite"/>
    </source>
</evidence>